<evidence type="ECO:0000313" key="4">
    <source>
        <dbReference type="EMBL" id="MBL1106627.1"/>
    </source>
</evidence>
<feature type="chain" id="PRO_5046424155" evidence="3">
    <location>
        <begin position="28"/>
        <end position="355"/>
    </location>
</feature>
<dbReference type="RefSeq" id="WP_201819387.1">
    <property type="nucleotide sequence ID" value="NZ_JAERRH010000006.1"/>
</dbReference>
<reference evidence="4 5" key="1">
    <citation type="submission" date="2021-01" db="EMBL/GenBank/DDBJ databases">
        <title>WGS of actinomycetes isolated from Thailand.</title>
        <authorList>
            <person name="Thawai C."/>
        </authorList>
    </citation>
    <scope>NUCLEOTIDE SEQUENCE [LARGE SCALE GENOMIC DNA]</scope>
    <source>
        <strain evidence="4 5">CH5-8</strain>
    </source>
</reference>
<evidence type="ECO:0000256" key="3">
    <source>
        <dbReference type="SAM" id="SignalP"/>
    </source>
</evidence>
<organism evidence="4 5">
    <name type="scientific">Streptomyces musisoli</name>
    <dbReference type="NCBI Taxonomy" id="2802280"/>
    <lineage>
        <taxon>Bacteria</taxon>
        <taxon>Bacillati</taxon>
        <taxon>Actinomycetota</taxon>
        <taxon>Actinomycetes</taxon>
        <taxon>Kitasatosporales</taxon>
        <taxon>Streptomycetaceae</taxon>
        <taxon>Streptomyces</taxon>
    </lineage>
</organism>
<protein>
    <submittedName>
        <fullName evidence="4">Uncharacterized protein</fullName>
    </submittedName>
</protein>
<proteinExistence type="predicted"/>
<evidence type="ECO:0000256" key="1">
    <source>
        <dbReference type="SAM" id="MobiDB-lite"/>
    </source>
</evidence>
<evidence type="ECO:0000256" key="2">
    <source>
        <dbReference type="SAM" id="Phobius"/>
    </source>
</evidence>
<accession>A0ABS1P3H9</accession>
<dbReference type="EMBL" id="JAERRH010000006">
    <property type="protein sequence ID" value="MBL1106627.1"/>
    <property type="molecule type" value="Genomic_DNA"/>
</dbReference>
<feature type="transmembrane region" description="Helical" evidence="2">
    <location>
        <begin position="206"/>
        <end position="225"/>
    </location>
</feature>
<keyword evidence="2" id="KW-0812">Transmembrane</keyword>
<feature type="compositionally biased region" description="Basic and acidic residues" evidence="1">
    <location>
        <begin position="179"/>
        <end position="188"/>
    </location>
</feature>
<dbReference type="Proteomes" id="UP000621386">
    <property type="component" value="Unassembled WGS sequence"/>
</dbReference>
<keyword evidence="2" id="KW-0472">Membrane</keyword>
<feature type="compositionally biased region" description="Low complexity" evidence="1">
    <location>
        <begin position="253"/>
        <end position="263"/>
    </location>
</feature>
<keyword evidence="3" id="KW-0732">Signal</keyword>
<gene>
    <name evidence="4" type="ORF">JK361_18815</name>
</gene>
<sequence length="355" mass="36303">MARAVGRALATLAAVLVLTVPSTGASAGDGTTVPDWLDRTAREMDPGKGQGGTLVVTVGQPLALGEGDVRAGMEGVVEAMNKPDVRLVVVQESPDSGPGGALLLLLADSAVVPRDAGISTLSQKLLQSAKELHLCDRTRNRLCQALAQRNGKHVRAGDPGPESDPRMAQDEQAALGKARPPEGTEPHRLVLPPPDGTDGDGTGPPVTLLLTLLTAGAALIALAVLRTRYRPASAAGGARDAALPASTGPAIDSSSPARTAASAPAPPRCPPQRSWPADRAEPAPGGSRAVPAGPVRPATVRTGLHPQGYVELDGWLYRASWAEPYLAPPAPGETVDVTDCRAGALLAYAPGDCRS</sequence>
<evidence type="ECO:0000313" key="5">
    <source>
        <dbReference type="Proteomes" id="UP000621386"/>
    </source>
</evidence>
<feature type="region of interest" description="Disordered" evidence="1">
    <location>
        <begin position="149"/>
        <end position="203"/>
    </location>
</feature>
<keyword evidence="5" id="KW-1185">Reference proteome</keyword>
<feature type="compositionally biased region" description="Low complexity" evidence="1">
    <location>
        <begin position="235"/>
        <end position="246"/>
    </location>
</feature>
<name>A0ABS1P3H9_9ACTN</name>
<feature type="region of interest" description="Disordered" evidence="1">
    <location>
        <begin position="235"/>
        <end position="295"/>
    </location>
</feature>
<comment type="caution">
    <text evidence="4">The sequence shown here is derived from an EMBL/GenBank/DDBJ whole genome shotgun (WGS) entry which is preliminary data.</text>
</comment>
<feature type="signal peptide" evidence="3">
    <location>
        <begin position="1"/>
        <end position="27"/>
    </location>
</feature>
<keyword evidence="2" id="KW-1133">Transmembrane helix</keyword>